<keyword evidence="1" id="KW-1185">Reference proteome</keyword>
<dbReference type="AlphaFoldDB" id="A0A1I7XQK7"/>
<proteinExistence type="predicted"/>
<dbReference type="Proteomes" id="UP000095283">
    <property type="component" value="Unplaced"/>
</dbReference>
<dbReference type="WBParaSite" id="Hba_19765">
    <property type="protein sequence ID" value="Hba_19765"/>
    <property type="gene ID" value="Hba_19765"/>
</dbReference>
<evidence type="ECO:0000313" key="2">
    <source>
        <dbReference type="WBParaSite" id="Hba_19765"/>
    </source>
</evidence>
<evidence type="ECO:0000313" key="1">
    <source>
        <dbReference type="Proteomes" id="UP000095283"/>
    </source>
</evidence>
<protein>
    <submittedName>
        <fullName evidence="2">CC domain-containing protein</fullName>
    </submittedName>
</protein>
<organism evidence="1 2">
    <name type="scientific">Heterorhabditis bacteriophora</name>
    <name type="common">Entomopathogenic nematode worm</name>
    <dbReference type="NCBI Taxonomy" id="37862"/>
    <lineage>
        <taxon>Eukaryota</taxon>
        <taxon>Metazoa</taxon>
        <taxon>Ecdysozoa</taxon>
        <taxon>Nematoda</taxon>
        <taxon>Chromadorea</taxon>
        <taxon>Rhabditida</taxon>
        <taxon>Rhabditina</taxon>
        <taxon>Rhabditomorpha</taxon>
        <taxon>Strongyloidea</taxon>
        <taxon>Heterorhabditidae</taxon>
        <taxon>Heterorhabditis</taxon>
    </lineage>
</organism>
<sequence length="67" mass="7220">MSCPSDLVCTVLIDGSNACCPNPMIDKTCTEIILNTEGSPVNCTVSPFPSLKKFNQNNERKVTISSI</sequence>
<reference evidence="2" key="1">
    <citation type="submission" date="2016-11" db="UniProtKB">
        <authorList>
            <consortium name="WormBaseParasite"/>
        </authorList>
    </citation>
    <scope>IDENTIFICATION</scope>
</reference>
<accession>A0A1I7XQK7</accession>
<name>A0A1I7XQK7_HETBA</name>